<dbReference type="InterPro" id="IPR036188">
    <property type="entry name" value="FAD/NAD-bd_sf"/>
</dbReference>
<accession>A0A6N9T0S4</accession>
<dbReference type="PANTHER" id="PTHR13847:SF289">
    <property type="entry name" value="GLYCINE OXIDASE"/>
    <property type="match status" value="1"/>
</dbReference>
<keyword evidence="4" id="KW-1185">Reference proteome</keyword>
<dbReference type="AlphaFoldDB" id="A0A6N9T0S4"/>
<dbReference type="EMBL" id="JAAAMG010000007">
    <property type="protein sequence ID" value="NDW04930.1"/>
    <property type="molecule type" value="Genomic_DNA"/>
</dbReference>
<dbReference type="SUPFAM" id="SSF51905">
    <property type="entry name" value="FAD/NAD(P)-binding domain"/>
    <property type="match status" value="1"/>
</dbReference>
<gene>
    <name evidence="3" type="ORF">GTK09_10855</name>
</gene>
<evidence type="ECO:0000313" key="4">
    <source>
        <dbReference type="Proteomes" id="UP000469011"/>
    </source>
</evidence>
<dbReference type="InterPro" id="IPR006076">
    <property type="entry name" value="FAD-dep_OxRdtase"/>
</dbReference>
<protein>
    <submittedName>
        <fullName evidence="3">FAD-dependent oxidoreductase</fullName>
    </submittedName>
</protein>
<dbReference type="Gene3D" id="3.30.9.10">
    <property type="entry name" value="D-Amino Acid Oxidase, subunit A, domain 2"/>
    <property type="match status" value="1"/>
</dbReference>
<keyword evidence="1" id="KW-0560">Oxidoreductase</keyword>
<evidence type="ECO:0000256" key="1">
    <source>
        <dbReference type="ARBA" id="ARBA00023002"/>
    </source>
</evidence>
<proteinExistence type="predicted"/>
<comment type="caution">
    <text evidence="3">The sequence shown here is derived from an EMBL/GenBank/DDBJ whole genome shotgun (WGS) entry which is preliminary data.</text>
</comment>
<evidence type="ECO:0000313" key="3">
    <source>
        <dbReference type="EMBL" id="NDW04930.1"/>
    </source>
</evidence>
<dbReference type="GO" id="GO:0005737">
    <property type="term" value="C:cytoplasm"/>
    <property type="evidence" value="ECO:0007669"/>
    <property type="project" value="TreeGrafter"/>
</dbReference>
<dbReference type="RefSeq" id="WP_163463175.1">
    <property type="nucleotide sequence ID" value="NZ_JAAAMG010000007.1"/>
</dbReference>
<sequence>MTDVIVLGAGMVGVGAALALQAQGKDVVILDRQPRFAGETSYGNAGIIQAEAVEPYAMPTDIPSLIAIALKRTNDVEWSFEAVSSEVRNLFSYFRYSQPKSLHRIAATYSVLIRRSREDHALYISDAGADALIRKDGFHQAWRDEGKLAAAVAKAERVNREYGVGYTALDASGLMAAEPALKPGYAGAIHWTDPWCCSSPGDLTRAYGELFLKRGGRLVDGDAETLAKSGAGWRVDTVDGPLEAKDVVVCLGAWSPKLLKRFGYRIPMIEKRGYHQHYQNNPLDKPLMDASVGAVFVPMKLGMRITTGAELTAMTATQNLRQLGEAEAGARKVLDFGGPVENQPWHGTRPCMPDMLPVVGKAPRHDGLWFDFGHGHQGFTLGPTTGMLIADLMADGGKAGAPGPVLDALSPRRFS</sequence>
<feature type="domain" description="FAD dependent oxidoreductase" evidence="2">
    <location>
        <begin position="3"/>
        <end position="392"/>
    </location>
</feature>
<name>A0A6N9T0S4_9HYPH</name>
<organism evidence="3 4">
    <name type="scientific">Jiella pacifica</name>
    <dbReference type="NCBI Taxonomy" id="2696469"/>
    <lineage>
        <taxon>Bacteria</taxon>
        <taxon>Pseudomonadati</taxon>
        <taxon>Pseudomonadota</taxon>
        <taxon>Alphaproteobacteria</taxon>
        <taxon>Hyphomicrobiales</taxon>
        <taxon>Aurantimonadaceae</taxon>
        <taxon>Jiella</taxon>
    </lineage>
</organism>
<dbReference type="GO" id="GO:0016491">
    <property type="term" value="F:oxidoreductase activity"/>
    <property type="evidence" value="ECO:0007669"/>
    <property type="project" value="UniProtKB-KW"/>
</dbReference>
<dbReference type="Pfam" id="PF01266">
    <property type="entry name" value="DAO"/>
    <property type="match status" value="1"/>
</dbReference>
<evidence type="ECO:0000259" key="2">
    <source>
        <dbReference type="Pfam" id="PF01266"/>
    </source>
</evidence>
<reference evidence="3 4" key="1">
    <citation type="submission" date="2020-01" db="EMBL/GenBank/DDBJ databases">
        <title>Jiella pacifica sp. nov.</title>
        <authorList>
            <person name="Xue Z."/>
            <person name="Zhu S."/>
            <person name="Chen J."/>
            <person name="Yang J."/>
        </authorList>
    </citation>
    <scope>NUCLEOTIDE SEQUENCE [LARGE SCALE GENOMIC DNA]</scope>
    <source>
        <strain evidence="3 4">40Bstr34</strain>
    </source>
</reference>
<dbReference type="Proteomes" id="UP000469011">
    <property type="component" value="Unassembled WGS sequence"/>
</dbReference>
<dbReference type="Gene3D" id="3.50.50.60">
    <property type="entry name" value="FAD/NAD(P)-binding domain"/>
    <property type="match status" value="2"/>
</dbReference>
<dbReference type="PANTHER" id="PTHR13847">
    <property type="entry name" value="SARCOSINE DEHYDROGENASE-RELATED"/>
    <property type="match status" value="1"/>
</dbReference>